<dbReference type="Proteomes" id="UP000184420">
    <property type="component" value="Unassembled WGS sequence"/>
</dbReference>
<protein>
    <submittedName>
        <fullName evidence="3">Nicotinamidase-related amidase</fullName>
    </submittedName>
</protein>
<reference evidence="3 4" key="1">
    <citation type="submission" date="2016-11" db="EMBL/GenBank/DDBJ databases">
        <authorList>
            <person name="Jaros S."/>
            <person name="Januszkiewicz K."/>
            <person name="Wedrychowicz H."/>
        </authorList>
    </citation>
    <scope>NUCLEOTIDE SEQUENCE [LARGE SCALE GENOMIC DNA]</scope>
    <source>
        <strain evidence="3 4">DSM 27406</strain>
    </source>
</reference>
<dbReference type="PANTHER" id="PTHR43540:SF7">
    <property type="entry name" value="ISOCHORISMATASE FAMILY PROTEIN YECD"/>
    <property type="match status" value="1"/>
</dbReference>
<dbReference type="OrthoDB" id="9785724at2"/>
<gene>
    <name evidence="3" type="ORF">SAMN05444266_108239</name>
</gene>
<dbReference type="InterPro" id="IPR000868">
    <property type="entry name" value="Isochorismatase-like_dom"/>
</dbReference>
<organism evidence="3 4">
    <name type="scientific">Chitinophaga jiangningensis</name>
    <dbReference type="NCBI Taxonomy" id="1419482"/>
    <lineage>
        <taxon>Bacteria</taxon>
        <taxon>Pseudomonadati</taxon>
        <taxon>Bacteroidota</taxon>
        <taxon>Chitinophagia</taxon>
        <taxon>Chitinophagales</taxon>
        <taxon>Chitinophagaceae</taxon>
        <taxon>Chitinophaga</taxon>
    </lineage>
</organism>
<accession>A0A1M7J6L2</accession>
<evidence type="ECO:0000313" key="4">
    <source>
        <dbReference type="Proteomes" id="UP000184420"/>
    </source>
</evidence>
<evidence type="ECO:0000259" key="2">
    <source>
        <dbReference type="Pfam" id="PF00857"/>
    </source>
</evidence>
<feature type="domain" description="Isochorismatase-like" evidence="2">
    <location>
        <begin position="8"/>
        <end position="182"/>
    </location>
</feature>
<dbReference type="EMBL" id="FRBL01000008">
    <property type="protein sequence ID" value="SHM48548.1"/>
    <property type="molecule type" value="Genomic_DNA"/>
</dbReference>
<dbReference type="Gene3D" id="3.40.50.850">
    <property type="entry name" value="Isochorismatase-like"/>
    <property type="match status" value="1"/>
</dbReference>
<dbReference type="InterPro" id="IPR036380">
    <property type="entry name" value="Isochorismatase-like_sf"/>
</dbReference>
<dbReference type="STRING" id="1419482.SAMN05444266_108239"/>
<name>A0A1M7J6L2_9BACT</name>
<dbReference type="SUPFAM" id="SSF52499">
    <property type="entry name" value="Isochorismatase-like hydrolases"/>
    <property type="match status" value="1"/>
</dbReference>
<dbReference type="Pfam" id="PF00857">
    <property type="entry name" value="Isochorismatase"/>
    <property type="match status" value="1"/>
</dbReference>
<sequence>MAHTKENTALLVLDMQEVLLSTLPGADKLTTPIANAIAHARGNNLPVVYVAVGFKKGFPEIHPDHRTFGKLPATMGSVPPEVMTKILPALAPQNNEPVVIKKRFSAFAGSDLEMILRSQGIRHLVLCGVITSGVVLSTALEAADKDFNITILSDGCLDRDEELHEVLMRKLFPKYMEVMSSEGWISQSS</sequence>
<keyword evidence="4" id="KW-1185">Reference proteome</keyword>
<dbReference type="InterPro" id="IPR050272">
    <property type="entry name" value="Isochorismatase-like_hydrls"/>
</dbReference>
<dbReference type="AlphaFoldDB" id="A0A1M7J6L2"/>
<keyword evidence="1" id="KW-0378">Hydrolase</keyword>
<evidence type="ECO:0000313" key="3">
    <source>
        <dbReference type="EMBL" id="SHM48548.1"/>
    </source>
</evidence>
<dbReference type="GO" id="GO:0016787">
    <property type="term" value="F:hydrolase activity"/>
    <property type="evidence" value="ECO:0007669"/>
    <property type="project" value="UniProtKB-KW"/>
</dbReference>
<evidence type="ECO:0000256" key="1">
    <source>
        <dbReference type="ARBA" id="ARBA00022801"/>
    </source>
</evidence>
<dbReference type="RefSeq" id="WP_073085169.1">
    <property type="nucleotide sequence ID" value="NZ_FRBL01000008.1"/>
</dbReference>
<dbReference type="PANTHER" id="PTHR43540">
    <property type="entry name" value="PEROXYUREIDOACRYLATE/UREIDOACRYLATE AMIDOHYDROLASE-RELATED"/>
    <property type="match status" value="1"/>
</dbReference>
<proteinExistence type="predicted"/>
<dbReference type="CDD" id="cd00431">
    <property type="entry name" value="cysteine_hydrolases"/>
    <property type="match status" value="1"/>
</dbReference>